<organism evidence="2 3">
    <name type="scientific">Phycomyces blakesleeanus (strain ATCC 8743b / DSM 1359 / FGSC 10004 / NBRC 33097 / NRRL 1555)</name>
    <dbReference type="NCBI Taxonomy" id="763407"/>
    <lineage>
        <taxon>Eukaryota</taxon>
        <taxon>Fungi</taxon>
        <taxon>Fungi incertae sedis</taxon>
        <taxon>Mucoromycota</taxon>
        <taxon>Mucoromycotina</taxon>
        <taxon>Mucoromycetes</taxon>
        <taxon>Mucorales</taxon>
        <taxon>Phycomycetaceae</taxon>
        <taxon>Phycomyces</taxon>
    </lineage>
</organism>
<feature type="compositionally biased region" description="Basic residues" evidence="1">
    <location>
        <begin position="1"/>
        <end position="10"/>
    </location>
</feature>
<keyword evidence="3" id="KW-1185">Reference proteome</keyword>
<accession>A0A167JZR2</accession>
<dbReference type="EMBL" id="KV441026">
    <property type="protein sequence ID" value="OAD66989.1"/>
    <property type="molecule type" value="Genomic_DNA"/>
</dbReference>
<feature type="region of interest" description="Disordered" evidence="1">
    <location>
        <begin position="1"/>
        <end position="69"/>
    </location>
</feature>
<dbReference type="VEuPathDB" id="FungiDB:PHYBLDRAFT_174696"/>
<reference evidence="3" key="1">
    <citation type="submission" date="2015-06" db="EMBL/GenBank/DDBJ databases">
        <title>Expansion of signal transduction pathways in fungi by whole-genome duplication.</title>
        <authorList>
            <consortium name="DOE Joint Genome Institute"/>
            <person name="Corrochano L.M."/>
            <person name="Kuo A."/>
            <person name="Marcet-Houben M."/>
            <person name="Polaino S."/>
            <person name="Salamov A."/>
            <person name="Villalobos J.M."/>
            <person name="Alvarez M.I."/>
            <person name="Avalos J."/>
            <person name="Benito E.P."/>
            <person name="Benoit I."/>
            <person name="Burger G."/>
            <person name="Camino L.P."/>
            <person name="Canovas D."/>
            <person name="Cerda-Olmedo E."/>
            <person name="Cheng J.-F."/>
            <person name="Dominguez A."/>
            <person name="Elias M."/>
            <person name="Eslava A.P."/>
            <person name="Glaser F."/>
            <person name="Grimwood J."/>
            <person name="Gutierrez G."/>
            <person name="Heitman J."/>
            <person name="Henrissat B."/>
            <person name="Iturriaga E.A."/>
            <person name="Lang B.F."/>
            <person name="Lavin J.L."/>
            <person name="Lee S."/>
            <person name="Li W."/>
            <person name="Lindquist E."/>
            <person name="Lopez-Garcia S."/>
            <person name="Luque E.M."/>
            <person name="Marcos A.T."/>
            <person name="Martin J."/>
            <person name="McCluskey K."/>
            <person name="Medina H.R."/>
            <person name="Miralles-Duran A."/>
            <person name="Miyazaki A."/>
            <person name="Munoz-Torres E."/>
            <person name="Oguiza J.A."/>
            <person name="Ohm R."/>
            <person name="Olmedo M."/>
            <person name="Orejas M."/>
            <person name="Ortiz-Castellanos L."/>
            <person name="Pisabarro A.G."/>
            <person name="Rodriguez-Romero J."/>
            <person name="Ruiz-Herrera J."/>
            <person name="Ruiz-Vazquez R."/>
            <person name="Sanz C."/>
            <person name="Schackwitz W."/>
            <person name="Schmutz J."/>
            <person name="Shahriari M."/>
            <person name="Shelest E."/>
            <person name="Silva-Franco F."/>
            <person name="Soanes D."/>
            <person name="Syed K."/>
            <person name="Tagua V.G."/>
            <person name="Talbot N.J."/>
            <person name="Thon M."/>
            <person name="De vries R.P."/>
            <person name="Wiebenga A."/>
            <person name="Yadav J.S."/>
            <person name="Braun E.L."/>
            <person name="Baker S."/>
            <person name="Garre V."/>
            <person name="Horwitz B."/>
            <person name="Torres-Martinez S."/>
            <person name="Idnurm A."/>
            <person name="Herrera-Estrella A."/>
            <person name="Gabaldon T."/>
            <person name="Grigoriev I.V."/>
        </authorList>
    </citation>
    <scope>NUCLEOTIDE SEQUENCE [LARGE SCALE GENOMIC DNA]</scope>
    <source>
        <strain evidence="3">NRRL 1555(-)</strain>
    </source>
</reference>
<dbReference type="Proteomes" id="UP000077315">
    <property type="component" value="Unassembled WGS sequence"/>
</dbReference>
<dbReference type="InParanoid" id="A0A167JZR2"/>
<sequence>MAPKRGRPPKKVSNNEAANGAPKRRGRPPKQPKWVGCPPKNTQPITPVMQKRKAPSRPANTMQRNKRDRGFLDDGDRVLHRLIKIVKKRFSKSFRSYYYIENVFINVHILSETRQNIQALAFELRQKSIKSYVSFLFYIFYDLNQIAYKCTDFVLQKIKANYMVFQLVGCQ</sequence>
<protein>
    <submittedName>
        <fullName evidence="2">Uncharacterized protein</fullName>
    </submittedName>
</protein>
<dbReference type="RefSeq" id="XP_018285029.1">
    <property type="nucleotide sequence ID" value="XM_018437318.1"/>
</dbReference>
<evidence type="ECO:0000313" key="3">
    <source>
        <dbReference type="Proteomes" id="UP000077315"/>
    </source>
</evidence>
<name>A0A167JZR2_PHYB8</name>
<evidence type="ECO:0000256" key="1">
    <source>
        <dbReference type="SAM" id="MobiDB-lite"/>
    </source>
</evidence>
<dbReference type="GeneID" id="28998224"/>
<dbReference type="AlphaFoldDB" id="A0A167JZR2"/>
<evidence type="ECO:0000313" key="2">
    <source>
        <dbReference type="EMBL" id="OAD66989.1"/>
    </source>
</evidence>
<gene>
    <name evidence="2" type="ORF">PHYBLDRAFT_174696</name>
</gene>
<proteinExistence type="predicted"/>